<dbReference type="AlphaFoldDB" id="A0A934MZP3"/>
<dbReference type="Pfam" id="PF13505">
    <property type="entry name" value="OMP_b-brl"/>
    <property type="match status" value="1"/>
</dbReference>
<dbReference type="InterPro" id="IPR011250">
    <property type="entry name" value="OMP/PagP_B-barrel"/>
</dbReference>
<dbReference type="RefSeq" id="WP_199467927.1">
    <property type="nucleotide sequence ID" value="NZ_JAEMNX010000008.1"/>
</dbReference>
<keyword evidence="1 2" id="KW-0732">Signal</keyword>
<proteinExistence type="predicted"/>
<accession>A0A934MZP3</accession>
<evidence type="ECO:0000313" key="4">
    <source>
        <dbReference type="EMBL" id="MBJ7537760.1"/>
    </source>
</evidence>
<protein>
    <submittedName>
        <fullName evidence="4">Porin family protein</fullName>
    </submittedName>
</protein>
<sequence length="192" mass="20606">MKKILVGMFAASGMTLALAAETPFIAEVLIGQSSQKVSNLADGDDSSTGIRLGYEFSDGWSVEGAFHDHGGFNYSSIDDDNKESIDYSTSSTTLGVKKTFDLSEGLSLNVHGGLALWNFDWASENTSTTTITTKTTNDSGSNSGSDVYYGLGLSYELKQNLLLSLEYSFLSMSIDSDKVDVSNFALGLGYKF</sequence>
<feature type="domain" description="Outer membrane protein beta-barrel" evidence="3">
    <location>
        <begin position="8"/>
        <end position="192"/>
    </location>
</feature>
<evidence type="ECO:0000259" key="3">
    <source>
        <dbReference type="Pfam" id="PF13505"/>
    </source>
</evidence>
<organism evidence="4 5">
    <name type="scientific">Marinomonas transparens</name>
    <dbReference type="NCBI Taxonomy" id="2795388"/>
    <lineage>
        <taxon>Bacteria</taxon>
        <taxon>Pseudomonadati</taxon>
        <taxon>Pseudomonadota</taxon>
        <taxon>Gammaproteobacteria</taxon>
        <taxon>Oceanospirillales</taxon>
        <taxon>Oceanospirillaceae</taxon>
        <taxon>Marinomonas</taxon>
    </lineage>
</organism>
<evidence type="ECO:0000256" key="1">
    <source>
        <dbReference type="ARBA" id="ARBA00022729"/>
    </source>
</evidence>
<comment type="caution">
    <text evidence="4">The sequence shown here is derived from an EMBL/GenBank/DDBJ whole genome shotgun (WGS) entry which is preliminary data.</text>
</comment>
<dbReference type="GO" id="GO:0044384">
    <property type="term" value="C:host outer membrane"/>
    <property type="evidence" value="ECO:0007669"/>
    <property type="project" value="InterPro"/>
</dbReference>
<keyword evidence="5" id="KW-1185">Reference proteome</keyword>
<dbReference type="Gene3D" id="2.40.160.20">
    <property type="match status" value="1"/>
</dbReference>
<evidence type="ECO:0000256" key="2">
    <source>
        <dbReference type="SAM" id="SignalP"/>
    </source>
</evidence>
<dbReference type="InterPro" id="IPR027385">
    <property type="entry name" value="Beta-barrel_OMP"/>
</dbReference>
<evidence type="ECO:0000313" key="5">
    <source>
        <dbReference type="Proteomes" id="UP000628710"/>
    </source>
</evidence>
<dbReference type="Proteomes" id="UP000628710">
    <property type="component" value="Unassembled WGS sequence"/>
</dbReference>
<feature type="signal peptide" evidence="2">
    <location>
        <begin position="1"/>
        <end position="19"/>
    </location>
</feature>
<dbReference type="EMBL" id="JAEMNX010000008">
    <property type="protein sequence ID" value="MBJ7537760.1"/>
    <property type="molecule type" value="Genomic_DNA"/>
</dbReference>
<feature type="chain" id="PRO_5036967068" evidence="2">
    <location>
        <begin position="20"/>
        <end position="192"/>
    </location>
</feature>
<dbReference type="PROSITE" id="PS00695">
    <property type="entry name" value="ENT_VIR_OMP_2"/>
    <property type="match status" value="1"/>
</dbReference>
<gene>
    <name evidence="4" type="ORF">I8J31_08765</name>
</gene>
<reference evidence="4" key="1">
    <citation type="submission" date="2020-12" db="EMBL/GenBank/DDBJ databases">
        <title>Marinomonas arctica sp. nov., a psychrotolerant bacterium isolated from the Arctic.</title>
        <authorList>
            <person name="Zhang Y."/>
        </authorList>
    </citation>
    <scope>NUCLEOTIDE SEQUENCE</scope>
    <source>
        <strain evidence="4">C1424</strain>
    </source>
</reference>
<dbReference type="InterPro" id="IPR000758">
    <property type="entry name" value="Enterovir_OMP"/>
</dbReference>
<name>A0A934MZP3_9GAMM</name>
<dbReference type="SUPFAM" id="SSF56925">
    <property type="entry name" value="OMPA-like"/>
    <property type="match status" value="1"/>
</dbReference>